<comment type="similarity">
    <text evidence="2">Belongs to the CPA3 antiporters (TC 2.A.63) subunit B family.</text>
</comment>
<organism evidence="8 9">
    <name type="scientific">Shouchella clausii</name>
    <name type="common">Alkalihalobacillus clausii</name>
    <dbReference type="NCBI Taxonomy" id="79880"/>
    <lineage>
        <taxon>Bacteria</taxon>
        <taxon>Bacillati</taxon>
        <taxon>Bacillota</taxon>
        <taxon>Bacilli</taxon>
        <taxon>Bacillales</taxon>
        <taxon>Bacillaceae</taxon>
        <taxon>Shouchella</taxon>
    </lineage>
</organism>
<dbReference type="PANTHER" id="PTHR33932:SF4">
    <property type="entry name" value="NA(+)_H(+) ANTIPORTER SUBUNIT B"/>
    <property type="match status" value="1"/>
</dbReference>
<dbReference type="InterPro" id="IPR050622">
    <property type="entry name" value="CPA3_antiporter_subunitB"/>
</dbReference>
<keyword evidence="5" id="KW-1133">Transmembrane helix</keyword>
<dbReference type="InterPro" id="IPR007182">
    <property type="entry name" value="MnhB"/>
</dbReference>
<evidence type="ECO:0000313" key="9">
    <source>
        <dbReference type="Proteomes" id="UP000216207"/>
    </source>
</evidence>
<accession>A0A268P5A9</accession>
<evidence type="ECO:0000256" key="4">
    <source>
        <dbReference type="ARBA" id="ARBA00022692"/>
    </source>
</evidence>
<dbReference type="Proteomes" id="UP000216207">
    <property type="component" value="Unassembled WGS sequence"/>
</dbReference>
<proteinExistence type="inferred from homology"/>
<keyword evidence="4" id="KW-0812">Transmembrane</keyword>
<dbReference type="RefSeq" id="WP_011246478.1">
    <property type="nucleotide sequence ID" value="NZ_BOQQ01000005.1"/>
</dbReference>
<comment type="subcellular location">
    <subcellularLocation>
        <location evidence="1">Cell membrane</location>
        <topology evidence="1">Multi-pass membrane protein</topology>
    </subcellularLocation>
</comment>
<dbReference type="PANTHER" id="PTHR33932">
    <property type="entry name" value="NA(+)/H(+) ANTIPORTER SUBUNIT B"/>
    <property type="match status" value="1"/>
</dbReference>
<dbReference type="OMA" id="HPGFLMP"/>
<evidence type="ECO:0000256" key="6">
    <source>
        <dbReference type="ARBA" id="ARBA00023136"/>
    </source>
</evidence>
<evidence type="ECO:0000256" key="5">
    <source>
        <dbReference type="ARBA" id="ARBA00022989"/>
    </source>
</evidence>
<dbReference type="GO" id="GO:0005886">
    <property type="term" value="C:plasma membrane"/>
    <property type="evidence" value="ECO:0007669"/>
    <property type="project" value="UniProtKB-SubCell"/>
</dbReference>
<evidence type="ECO:0000256" key="2">
    <source>
        <dbReference type="ARBA" id="ARBA00009425"/>
    </source>
</evidence>
<protein>
    <submittedName>
        <fullName evidence="8">Na(+)/H(+) antiporter subunit B</fullName>
    </submittedName>
</protein>
<sequence>MKYSKSHDVLQQTLITVAAYFILAFAFYLFFAGHNDPGGGFIGGLMAACAFILIYVVFDRKKAHEAIKISFVPFIAIGLLLTAAVGFIGILFGQAYLEHFFDYFHFPFFGKVELTTALPFDLGIFFVVVAMAMVVTLTIAEDKG</sequence>
<reference evidence="8 9" key="1">
    <citation type="submission" date="2017-07" db="EMBL/GenBank/DDBJ databases">
        <title>Isolation and whole genome analysis of endospore-forming bacteria from heroin.</title>
        <authorList>
            <person name="Kalinowski J."/>
            <person name="Ahrens B."/>
            <person name="Al-Dilaimi A."/>
            <person name="Winkler A."/>
            <person name="Wibberg D."/>
            <person name="Schleenbecker U."/>
            <person name="Ruckert C."/>
            <person name="Wolfel R."/>
            <person name="Grass G."/>
        </authorList>
    </citation>
    <scope>NUCLEOTIDE SEQUENCE [LARGE SCALE GENOMIC DNA]</scope>
    <source>
        <strain evidence="8 9">7539</strain>
    </source>
</reference>
<dbReference type="AlphaFoldDB" id="A0A268P5A9"/>
<evidence type="ECO:0000313" key="8">
    <source>
        <dbReference type="EMBL" id="PAE90450.1"/>
    </source>
</evidence>
<keyword evidence="6" id="KW-0472">Membrane</keyword>
<evidence type="ECO:0000256" key="1">
    <source>
        <dbReference type="ARBA" id="ARBA00004651"/>
    </source>
</evidence>
<feature type="domain" description="Na+/H+ antiporter MnhB subunit-related protein" evidence="7">
    <location>
        <begin position="12"/>
        <end position="133"/>
    </location>
</feature>
<name>A0A268P5A9_SHOCL</name>
<dbReference type="EMBL" id="NPCC01000004">
    <property type="protein sequence ID" value="PAE90450.1"/>
    <property type="molecule type" value="Genomic_DNA"/>
</dbReference>
<dbReference type="Pfam" id="PF04039">
    <property type="entry name" value="MnhB"/>
    <property type="match status" value="1"/>
</dbReference>
<comment type="caution">
    <text evidence="8">The sequence shown here is derived from an EMBL/GenBank/DDBJ whole genome shotgun (WGS) entry which is preliminary data.</text>
</comment>
<keyword evidence="3" id="KW-1003">Cell membrane</keyword>
<evidence type="ECO:0000256" key="3">
    <source>
        <dbReference type="ARBA" id="ARBA00022475"/>
    </source>
</evidence>
<evidence type="ECO:0000259" key="7">
    <source>
        <dbReference type="Pfam" id="PF04039"/>
    </source>
</evidence>
<gene>
    <name evidence="8" type="ORF">CHH72_00745</name>
</gene>